<keyword evidence="3" id="KW-1185">Reference proteome</keyword>
<name>A0ABW4GXC8_9ACTN</name>
<accession>A0ABW4GXC8</accession>
<dbReference type="EMBL" id="JBHUCM010000070">
    <property type="protein sequence ID" value="MFD1547016.1"/>
    <property type="molecule type" value="Genomic_DNA"/>
</dbReference>
<evidence type="ECO:0008006" key="4">
    <source>
        <dbReference type="Google" id="ProtNLM"/>
    </source>
</evidence>
<evidence type="ECO:0000256" key="1">
    <source>
        <dbReference type="SAM" id="MobiDB-lite"/>
    </source>
</evidence>
<reference evidence="3" key="1">
    <citation type="journal article" date="2019" name="Int. J. Syst. Evol. Microbiol.">
        <title>The Global Catalogue of Microorganisms (GCM) 10K type strain sequencing project: providing services to taxonomists for standard genome sequencing and annotation.</title>
        <authorList>
            <consortium name="The Broad Institute Genomics Platform"/>
            <consortium name="The Broad Institute Genome Sequencing Center for Infectious Disease"/>
            <person name="Wu L."/>
            <person name="Ma J."/>
        </authorList>
    </citation>
    <scope>NUCLEOTIDE SEQUENCE [LARGE SCALE GENOMIC DNA]</scope>
    <source>
        <strain evidence="3">CGMCC 1.15399</strain>
    </source>
</reference>
<dbReference type="Proteomes" id="UP001597097">
    <property type="component" value="Unassembled WGS sequence"/>
</dbReference>
<comment type="caution">
    <text evidence="2">The sequence shown here is derived from an EMBL/GenBank/DDBJ whole genome shotgun (WGS) entry which is preliminary data.</text>
</comment>
<feature type="region of interest" description="Disordered" evidence="1">
    <location>
        <begin position="52"/>
        <end position="89"/>
    </location>
</feature>
<protein>
    <recommendedName>
        <fullName evidence="4">ATP-grasp-modified RiPP</fullName>
    </recommendedName>
</protein>
<feature type="compositionally biased region" description="Basic and acidic residues" evidence="1">
    <location>
        <begin position="52"/>
        <end position="63"/>
    </location>
</feature>
<evidence type="ECO:0000313" key="2">
    <source>
        <dbReference type="EMBL" id="MFD1547016.1"/>
    </source>
</evidence>
<proteinExistence type="predicted"/>
<gene>
    <name evidence="2" type="ORF">ACFSJ0_58960</name>
</gene>
<dbReference type="RefSeq" id="WP_219536577.1">
    <property type="nucleotide sequence ID" value="NZ_JAHKRM010000031.1"/>
</dbReference>
<organism evidence="2 3">
    <name type="scientific">Nonomuraea guangzhouensis</name>
    <dbReference type="NCBI Taxonomy" id="1291555"/>
    <lineage>
        <taxon>Bacteria</taxon>
        <taxon>Bacillati</taxon>
        <taxon>Actinomycetota</taxon>
        <taxon>Actinomycetes</taxon>
        <taxon>Streptosporangiales</taxon>
        <taxon>Streptosporangiaceae</taxon>
        <taxon>Nonomuraea</taxon>
    </lineage>
</organism>
<evidence type="ECO:0000313" key="3">
    <source>
        <dbReference type="Proteomes" id="UP001597097"/>
    </source>
</evidence>
<sequence>MARRLPKTENDAADRPPYYIATEALYLDGSQFNRAHNPGDRVPADHVEAYGWADKVRHPDDTPKQPPAAAHNEPETAVGQATTDKKGDA</sequence>